<feature type="transmembrane region" description="Helical" evidence="1">
    <location>
        <begin position="184"/>
        <end position="206"/>
    </location>
</feature>
<keyword evidence="1" id="KW-0472">Membrane</keyword>
<feature type="transmembrane region" description="Helical" evidence="1">
    <location>
        <begin position="226"/>
        <end position="245"/>
    </location>
</feature>
<evidence type="ECO:0000256" key="1">
    <source>
        <dbReference type="SAM" id="Phobius"/>
    </source>
</evidence>
<feature type="transmembrane region" description="Helical" evidence="1">
    <location>
        <begin position="265"/>
        <end position="288"/>
    </location>
</feature>
<protein>
    <recommendedName>
        <fullName evidence="4">Transmembrane protein</fullName>
    </recommendedName>
</protein>
<organism evidence="2 3">
    <name type="scientific">Legionella feeleii</name>
    <dbReference type="NCBI Taxonomy" id="453"/>
    <lineage>
        <taxon>Bacteria</taxon>
        <taxon>Pseudomonadati</taxon>
        <taxon>Pseudomonadota</taxon>
        <taxon>Gammaproteobacteria</taxon>
        <taxon>Legionellales</taxon>
        <taxon>Legionellaceae</taxon>
        <taxon>Legionella</taxon>
    </lineage>
</organism>
<dbReference type="EMBL" id="UGNY01000001">
    <property type="protein sequence ID" value="STX39870.1"/>
    <property type="molecule type" value="Genomic_DNA"/>
</dbReference>
<evidence type="ECO:0000313" key="2">
    <source>
        <dbReference type="EMBL" id="STX39870.1"/>
    </source>
</evidence>
<feature type="transmembrane region" description="Helical" evidence="1">
    <location>
        <begin position="156"/>
        <end position="178"/>
    </location>
</feature>
<dbReference type="Pfam" id="PF19656">
    <property type="entry name" value="DUF6159"/>
    <property type="match status" value="1"/>
</dbReference>
<feature type="transmembrane region" description="Helical" evidence="1">
    <location>
        <begin position="22"/>
        <end position="43"/>
    </location>
</feature>
<evidence type="ECO:0000313" key="3">
    <source>
        <dbReference type="Proteomes" id="UP000254033"/>
    </source>
</evidence>
<keyword evidence="1" id="KW-0812">Transmembrane</keyword>
<keyword evidence="1" id="KW-1133">Transmembrane helix</keyword>
<proteinExistence type="predicted"/>
<sequence length="321" mass="36798">MQAIKWFGNSHFGWLFRRKRQAMLLTSILLSTELYLSGTMFLVKLRATNRLFLQTLRFTVTHKLFVILPLVALVFTFAGFLLLGWGVHLGAELNLQPNMPQYDWYLQIAGFLTLIFLIVGINTFSSALLVYMANFKLSGKDISLKEGLQQCWSQRYALLSWGVFFTCAGFLLSLLSRAGNFGRFFFKAVDVGWHLCAFLIMPFIMIEQLTPSLAFDKAKDYFPKSAVFQVNILLLLALYLSPLYLLIHLSPYWIPEPYQAILDDYLFYALLLLILFWLTWGAALNAVLKTALYLTLTGQKELAFLQKEEVEKMIGEDKANS</sequence>
<dbReference type="Proteomes" id="UP000254033">
    <property type="component" value="Unassembled WGS sequence"/>
</dbReference>
<feature type="transmembrane region" description="Helical" evidence="1">
    <location>
        <begin position="105"/>
        <end position="135"/>
    </location>
</feature>
<dbReference type="RefSeq" id="WP_115176214.1">
    <property type="nucleotide sequence ID" value="NZ_UGNY01000001.1"/>
</dbReference>
<feature type="transmembrane region" description="Helical" evidence="1">
    <location>
        <begin position="64"/>
        <end position="85"/>
    </location>
</feature>
<gene>
    <name evidence="2" type="ORF">NCTC11978_03076</name>
</gene>
<reference evidence="2 3" key="1">
    <citation type="submission" date="2018-06" db="EMBL/GenBank/DDBJ databases">
        <authorList>
            <consortium name="Pathogen Informatics"/>
            <person name="Doyle S."/>
        </authorList>
    </citation>
    <scope>NUCLEOTIDE SEQUENCE [LARGE SCALE GENOMIC DNA]</scope>
    <source>
        <strain evidence="2 3">NCTC11978</strain>
    </source>
</reference>
<name>A0A378IY90_9GAMM</name>
<accession>A0A378IY90</accession>
<evidence type="ECO:0008006" key="4">
    <source>
        <dbReference type="Google" id="ProtNLM"/>
    </source>
</evidence>
<dbReference type="InterPro" id="IPR046157">
    <property type="entry name" value="DUF6159"/>
</dbReference>
<dbReference type="AlphaFoldDB" id="A0A378IY90"/>